<protein>
    <submittedName>
        <fullName evidence="2">Uncharacterized protein</fullName>
    </submittedName>
</protein>
<gene>
    <name evidence="2" type="ORF">DFR76_111235</name>
</gene>
<name>A0A370HXI2_9NOCA</name>
<reference evidence="2 3" key="1">
    <citation type="submission" date="2018-07" db="EMBL/GenBank/DDBJ databases">
        <title>Genomic Encyclopedia of Type Strains, Phase IV (KMG-IV): sequencing the most valuable type-strain genomes for metagenomic binning, comparative biology and taxonomic classification.</title>
        <authorList>
            <person name="Goeker M."/>
        </authorList>
    </citation>
    <scope>NUCLEOTIDE SEQUENCE [LARGE SCALE GENOMIC DNA]</scope>
    <source>
        <strain evidence="2 3">DSM 44290</strain>
    </source>
</reference>
<organism evidence="2 3">
    <name type="scientific">Nocardia pseudobrasiliensis</name>
    <dbReference type="NCBI Taxonomy" id="45979"/>
    <lineage>
        <taxon>Bacteria</taxon>
        <taxon>Bacillati</taxon>
        <taxon>Actinomycetota</taxon>
        <taxon>Actinomycetes</taxon>
        <taxon>Mycobacteriales</taxon>
        <taxon>Nocardiaceae</taxon>
        <taxon>Nocardia</taxon>
    </lineage>
</organism>
<accession>A0A370HXI2</accession>
<sequence>MGYDPNSLDVKHFDGSFAGYGTSYEIVDDQNGNPLWVDVNGSSSLKQIRYEPDGGQTFVPLHPGLAPITWTPSSNDFKSGALNALSSAAVDSKREVLKNFASKGGGSFLFDAVLSDTDSRYGITAENVDNVRTTPRRPTAKGTALPIGPSHPFEPPAEGLFTTLRRTLGFADGGEVEGGPRDGEGFLSTARPGLLFPFLQWPMLAQLAGQAAGKALIPQVFAEGGEVEEEHGPQDWDSGFLSLNKPGPLFPFLQWHSWYDIFAKTRSQVEKAVVTAAAGVAGGPAGAAAASFANNLLDTFGSLSQQFSAPARTYTPLPLNVPSGAAVGGGAQIDRTMTVNVIKPHEKLDDPGMAEQLRRRSATYMSHVR</sequence>
<comment type="caution">
    <text evidence="2">The sequence shown here is derived from an EMBL/GenBank/DDBJ whole genome shotgun (WGS) entry which is preliminary data.</text>
</comment>
<dbReference type="Proteomes" id="UP000254869">
    <property type="component" value="Unassembled WGS sequence"/>
</dbReference>
<dbReference type="RefSeq" id="WP_068002230.1">
    <property type="nucleotide sequence ID" value="NZ_QQBC01000011.1"/>
</dbReference>
<feature type="region of interest" description="Disordered" evidence="1">
    <location>
        <begin position="133"/>
        <end position="152"/>
    </location>
</feature>
<dbReference type="EMBL" id="QQBC01000011">
    <property type="protein sequence ID" value="RDI63216.1"/>
    <property type="molecule type" value="Genomic_DNA"/>
</dbReference>
<evidence type="ECO:0000256" key="1">
    <source>
        <dbReference type="SAM" id="MobiDB-lite"/>
    </source>
</evidence>
<proteinExistence type="predicted"/>
<evidence type="ECO:0000313" key="3">
    <source>
        <dbReference type="Proteomes" id="UP000254869"/>
    </source>
</evidence>
<evidence type="ECO:0000313" key="2">
    <source>
        <dbReference type="EMBL" id="RDI63216.1"/>
    </source>
</evidence>
<keyword evidence="3" id="KW-1185">Reference proteome</keyword>
<dbReference type="AlphaFoldDB" id="A0A370HXI2"/>
<dbReference type="STRING" id="1210086.GCA_001613105_04992"/>